<dbReference type="GO" id="GO:0006729">
    <property type="term" value="P:tetrahydrobiopterin biosynthetic process"/>
    <property type="evidence" value="ECO:0007669"/>
    <property type="project" value="InterPro"/>
</dbReference>
<accession>A0A7S4AX87</accession>
<evidence type="ECO:0000313" key="1">
    <source>
        <dbReference type="EMBL" id="CAE0729949.1"/>
    </source>
</evidence>
<dbReference type="AlphaFoldDB" id="A0A7S4AX87"/>
<dbReference type="Gene3D" id="3.30.1360.20">
    <property type="entry name" value="Transcriptional coactivator/pterin dehydratase"/>
    <property type="match status" value="1"/>
</dbReference>
<protein>
    <recommendedName>
        <fullName evidence="2">4a-hydroxytetrahydrobiopterin dehydratase</fullName>
    </recommendedName>
</protein>
<name>A0A7S4AX87_9STRA</name>
<sequence length="249" mass="28925">MKRFLPILESRRIYCTCLRRSRPDDTMSIGIHRGRSYSYFASQHILIYTARGKTNSGSWNPHHERSSGFTPHFYAKSVITRHFVSIDRPDPFARRPTSKCDPYGQDGKPLTLGKARTLLRTVEPEWEIILREGANNEVEEERAGDNSATKNDDAFVPFAIARNFWHDDYMVGTQFLNHVAAVAQINAQHFPHQVIFDRKLQSRTKTWKICTRVVCRTHVLQGLSHHDFYLATLIDIEMQRPEMRKLVVQ</sequence>
<organism evidence="1">
    <name type="scientific">Pseudo-nitzschia australis</name>
    <dbReference type="NCBI Taxonomy" id="44445"/>
    <lineage>
        <taxon>Eukaryota</taxon>
        <taxon>Sar</taxon>
        <taxon>Stramenopiles</taxon>
        <taxon>Ochrophyta</taxon>
        <taxon>Bacillariophyta</taxon>
        <taxon>Bacillariophyceae</taxon>
        <taxon>Bacillariophycidae</taxon>
        <taxon>Bacillariales</taxon>
        <taxon>Bacillariaceae</taxon>
        <taxon>Pseudo-nitzschia</taxon>
    </lineage>
</organism>
<evidence type="ECO:0008006" key="2">
    <source>
        <dbReference type="Google" id="ProtNLM"/>
    </source>
</evidence>
<reference evidence="1" key="1">
    <citation type="submission" date="2021-01" db="EMBL/GenBank/DDBJ databases">
        <authorList>
            <person name="Corre E."/>
            <person name="Pelletier E."/>
            <person name="Niang G."/>
            <person name="Scheremetjew M."/>
            <person name="Finn R."/>
            <person name="Kale V."/>
            <person name="Holt S."/>
            <person name="Cochrane G."/>
            <person name="Meng A."/>
            <person name="Brown T."/>
            <person name="Cohen L."/>
        </authorList>
    </citation>
    <scope>NUCLEOTIDE SEQUENCE</scope>
    <source>
        <strain evidence="1">10249 10 AB</strain>
    </source>
</reference>
<dbReference type="SUPFAM" id="SSF55248">
    <property type="entry name" value="PCD-like"/>
    <property type="match status" value="1"/>
</dbReference>
<dbReference type="GO" id="GO:0008124">
    <property type="term" value="F:4-alpha-hydroxytetrahydrobiopterin dehydratase activity"/>
    <property type="evidence" value="ECO:0007669"/>
    <property type="project" value="InterPro"/>
</dbReference>
<proteinExistence type="predicted"/>
<dbReference type="InterPro" id="IPR036428">
    <property type="entry name" value="PCD_sf"/>
</dbReference>
<dbReference type="EMBL" id="HBIX01034800">
    <property type="protein sequence ID" value="CAE0729949.1"/>
    <property type="molecule type" value="Transcribed_RNA"/>
</dbReference>
<gene>
    <name evidence="1" type="ORF">PAUS00366_LOCUS22734</name>
</gene>